<dbReference type="AlphaFoldDB" id="A0A2V1N0V7"/>
<keyword evidence="9" id="KW-1185">Reference proteome</keyword>
<dbReference type="EMBL" id="QCXQ01000002">
    <property type="protein sequence ID" value="PWG00025.1"/>
    <property type="molecule type" value="Genomic_DNA"/>
</dbReference>
<keyword evidence="4" id="KW-0572">Peptidoglycan-anchor</keyword>
<feature type="region of interest" description="Disordered" evidence="5">
    <location>
        <begin position="1"/>
        <end position="78"/>
    </location>
</feature>
<organism evidence="8 9">
    <name type="scientific">Levilactobacillus bambusae</name>
    <dbReference type="NCBI Taxonomy" id="2024736"/>
    <lineage>
        <taxon>Bacteria</taxon>
        <taxon>Bacillati</taxon>
        <taxon>Bacillota</taxon>
        <taxon>Bacilli</taxon>
        <taxon>Lactobacillales</taxon>
        <taxon>Lactobacillaceae</taxon>
        <taxon>Levilactobacillus</taxon>
    </lineage>
</organism>
<evidence type="ECO:0000313" key="9">
    <source>
        <dbReference type="Proteomes" id="UP000245080"/>
    </source>
</evidence>
<evidence type="ECO:0000256" key="2">
    <source>
        <dbReference type="ARBA" id="ARBA00022525"/>
    </source>
</evidence>
<evidence type="ECO:0000256" key="3">
    <source>
        <dbReference type="ARBA" id="ARBA00022729"/>
    </source>
</evidence>
<dbReference type="InterPro" id="IPR019931">
    <property type="entry name" value="LPXTG_anchor"/>
</dbReference>
<evidence type="ECO:0000256" key="1">
    <source>
        <dbReference type="ARBA" id="ARBA00022512"/>
    </source>
</evidence>
<keyword evidence="6" id="KW-1133">Transmembrane helix</keyword>
<feature type="non-terminal residue" evidence="8">
    <location>
        <position position="1"/>
    </location>
</feature>
<comment type="caution">
    <text evidence="8">The sequence shown here is derived from an EMBL/GenBank/DDBJ whole genome shotgun (WGS) entry which is preliminary data.</text>
</comment>
<evidence type="ECO:0000256" key="6">
    <source>
        <dbReference type="SAM" id="Phobius"/>
    </source>
</evidence>
<evidence type="ECO:0000256" key="4">
    <source>
        <dbReference type="ARBA" id="ARBA00023088"/>
    </source>
</evidence>
<protein>
    <recommendedName>
        <fullName evidence="7">Gram-positive cocci surface proteins LPxTG domain-containing protein</fullName>
    </recommendedName>
</protein>
<feature type="transmembrane region" description="Helical" evidence="6">
    <location>
        <begin position="82"/>
        <end position="100"/>
    </location>
</feature>
<reference evidence="8 9" key="1">
    <citation type="journal article" date="2018" name="Int. J. Syst. Evol. Microbiol.">
        <title>Lactobacillus bambusae sp. nov., isolated from a traditional fermented Ma-bamboo shoots of Taiwan.</title>
        <authorList>
            <person name="Wang L.-T."/>
        </authorList>
    </citation>
    <scope>NUCLEOTIDE SEQUENCE [LARGE SCALE GENOMIC DNA]</scope>
    <source>
        <strain evidence="8 9">BS-W1</strain>
    </source>
</reference>
<keyword evidence="6" id="KW-0472">Membrane</keyword>
<accession>A0A2V1N0V7</accession>
<dbReference type="NCBIfam" id="TIGR01167">
    <property type="entry name" value="LPXTG_anchor"/>
    <property type="match status" value="1"/>
</dbReference>
<keyword evidence="3" id="KW-0732">Signal</keyword>
<dbReference type="RefSeq" id="WP_225365955.1">
    <property type="nucleotide sequence ID" value="NZ_QCXQ01000002.1"/>
</dbReference>
<keyword evidence="6" id="KW-0812">Transmembrane</keyword>
<gene>
    <name evidence="8" type="ORF">DCM90_03555</name>
</gene>
<dbReference type="Pfam" id="PF00746">
    <property type="entry name" value="Gram_pos_anchor"/>
    <property type="match status" value="1"/>
</dbReference>
<evidence type="ECO:0000313" key="8">
    <source>
        <dbReference type="EMBL" id="PWG00025.1"/>
    </source>
</evidence>
<proteinExistence type="predicted"/>
<feature type="domain" description="Gram-positive cocci surface proteins LPxTG" evidence="7">
    <location>
        <begin position="65"/>
        <end position="105"/>
    </location>
</feature>
<evidence type="ECO:0000259" key="7">
    <source>
        <dbReference type="Pfam" id="PF00746"/>
    </source>
</evidence>
<evidence type="ECO:0000256" key="5">
    <source>
        <dbReference type="SAM" id="MobiDB-lite"/>
    </source>
</evidence>
<dbReference type="Proteomes" id="UP000245080">
    <property type="component" value="Unassembled WGS sequence"/>
</dbReference>
<feature type="compositionally biased region" description="Polar residues" evidence="5">
    <location>
        <begin position="45"/>
        <end position="78"/>
    </location>
</feature>
<keyword evidence="2" id="KW-0964">Secreted</keyword>
<feature type="compositionally biased region" description="Polar residues" evidence="5">
    <location>
        <begin position="18"/>
        <end position="37"/>
    </location>
</feature>
<name>A0A2V1N0V7_9LACO</name>
<keyword evidence="1" id="KW-0134">Cell wall</keyword>
<sequence length="108" mass="11802">SSSSSSSSEPEITDSSDRQTLPAANTKPSESMNSQETLVIKNRLDSQLPSSKPMEKQSNQTTKIPTKKQTSLPETGETNQRFVLTSLGLVLGLSLLLGWLRQKRNKLG</sequence>